<gene>
    <name evidence="1" type="ORF">SAMN05660226_00241</name>
</gene>
<dbReference type="Proteomes" id="UP000190541">
    <property type="component" value="Unassembled WGS sequence"/>
</dbReference>
<dbReference type="AlphaFoldDB" id="A0A1T4ZX09"/>
<evidence type="ECO:0000313" key="1">
    <source>
        <dbReference type="EMBL" id="SKB27246.1"/>
    </source>
</evidence>
<sequence length="52" mass="6296">MHYLCQILNLMQFIFFRRQITGADRREKTYGFGMLVASVYHNASLQHITRYR</sequence>
<protein>
    <submittedName>
        <fullName evidence="1">Uncharacterized protein</fullName>
    </submittedName>
</protein>
<keyword evidence="2" id="KW-1185">Reference proteome</keyword>
<dbReference type="EMBL" id="FUYS01000001">
    <property type="protein sequence ID" value="SKB27246.1"/>
    <property type="molecule type" value="Genomic_DNA"/>
</dbReference>
<accession>A0A1T4ZX09</accession>
<proteinExistence type="predicted"/>
<dbReference type="STRING" id="623280.SAMN05660226_00241"/>
<name>A0A1T4ZX09_9SPHI</name>
<reference evidence="1 2" key="1">
    <citation type="submission" date="2017-02" db="EMBL/GenBank/DDBJ databases">
        <authorList>
            <person name="Peterson S.W."/>
        </authorList>
    </citation>
    <scope>NUCLEOTIDE SEQUENCE [LARGE SCALE GENOMIC DNA]</scope>
    <source>
        <strain evidence="1 2">DSM 22899</strain>
    </source>
</reference>
<evidence type="ECO:0000313" key="2">
    <source>
        <dbReference type="Proteomes" id="UP000190541"/>
    </source>
</evidence>
<organism evidence="1 2">
    <name type="scientific">Parapedobacter luteus</name>
    <dbReference type="NCBI Taxonomy" id="623280"/>
    <lineage>
        <taxon>Bacteria</taxon>
        <taxon>Pseudomonadati</taxon>
        <taxon>Bacteroidota</taxon>
        <taxon>Sphingobacteriia</taxon>
        <taxon>Sphingobacteriales</taxon>
        <taxon>Sphingobacteriaceae</taxon>
        <taxon>Parapedobacter</taxon>
    </lineage>
</organism>